<feature type="transmembrane region" description="Helical" evidence="7">
    <location>
        <begin position="83"/>
        <end position="100"/>
    </location>
</feature>
<proteinExistence type="predicted"/>
<name>A0A1I6B2U8_9BACI</name>
<feature type="transmembrane region" description="Helical" evidence="7">
    <location>
        <begin position="112"/>
        <end position="133"/>
    </location>
</feature>
<evidence type="ECO:0000256" key="2">
    <source>
        <dbReference type="ARBA" id="ARBA00022448"/>
    </source>
</evidence>
<dbReference type="PROSITE" id="PS50850">
    <property type="entry name" value="MFS"/>
    <property type="match status" value="1"/>
</dbReference>
<protein>
    <submittedName>
        <fullName evidence="9">Sugar phosphate permease</fullName>
    </submittedName>
</protein>
<evidence type="ECO:0000256" key="4">
    <source>
        <dbReference type="ARBA" id="ARBA00022692"/>
    </source>
</evidence>
<keyword evidence="4 7" id="KW-0812">Transmembrane</keyword>
<feature type="transmembrane region" description="Helical" evidence="7">
    <location>
        <begin position="145"/>
        <end position="165"/>
    </location>
</feature>
<sequence>MVQGQKRWLYIIVPIFFFWFFGQIDKVGISVIQTDPEFLKALGITGENKNVKIGLLSFVFTIAYGVSNLFWGFIIDKLGARKTAIAGLCVWTLTMISSGLSTSYEMFLISRIILGFGEGMMIPVSGKFISAWFNKIELGRAQASWLTGNYLGPAIGSVVLVLVISSFHWQAAFFMLAAFNLFINIPMFIFLTRNTPEEHPGVGKDELAFIRHSDYEKEEKITENKNFAQDYRFWLVWLGMLVNSFLFFGISIWLPTYLIEAKGFEQEGMSSITSLSWLFALGFVLACGFLADKTNRPSLMATILFSMTALFLTLAVFIPNPILAGVCMGLAMGCQGGVFHLSNMLIVKYSTPKTAGRAAGLLGFANIMGGFSSYIMGWLRDLSDGDFSTSIAMLIFASLLGVSAYVFTIKKESTKLHENYLPIQKTKGPDSKTL</sequence>
<evidence type="ECO:0000313" key="9">
    <source>
        <dbReference type="EMBL" id="SFQ75260.1"/>
    </source>
</evidence>
<dbReference type="GeneID" id="93711817"/>
<feature type="transmembrane region" description="Helical" evidence="7">
    <location>
        <begin position="391"/>
        <end position="409"/>
    </location>
</feature>
<dbReference type="InterPro" id="IPR011701">
    <property type="entry name" value="MFS"/>
</dbReference>
<dbReference type="InterPro" id="IPR000849">
    <property type="entry name" value="Sugar_P_transporter"/>
</dbReference>
<keyword evidence="5 7" id="KW-1133">Transmembrane helix</keyword>
<dbReference type="InterPro" id="IPR050382">
    <property type="entry name" value="MFS_Na/Anion_cotransporter"/>
</dbReference>
<feature type="transmembrane region" description="Helical" evidence="7">
    <location>
        <begin position="323"/>
        <end position="346"/>
    </location>
</feature>
<feature type="transmembrane region" description="Helical" evidence="7">
    <location>
        <begin position="274"/>
        <end position="291"/>
    </location>
</feature>
<dbReference type="Gene3D" id="1.20.1250.20">
    <property type="entry name" value="MFS general substrate transporter like domains"/>
    <property type="match status" value="2"/>
</dbReference>
<dbReference type="Proteomes" id="UP000182762">
    <property type="component" value="Unassembled WGS sequence"/>
</dbReference>
<evidence type="ECO:0000256" key="1">
    <source>
        <dbReference type="ARBA" id="ARBA00004651"/>
    </source>
</evidence>
<keyword evidence="2" id="KW-0813">Transport</keyword>
<dbReference type="PANTHER" id="PTHR11662:SF399">
    <property type="entry name" value="FI19708P1-RELATED"/>
    <property type="match status" value="1"/>
</dbReference>
<reference evidence="9 10" key="1">
    <citation type="submission" date="2016-10" db="EMBL/GenBank/DDBJ databases">
        <authorList>
            <person name="Varghese N."/>
            <person name="Submissions S."/>
        </authorList>
    </citation>
    <scope>NUCLEOTIDE SEQUENCE [LARGE SCALE GENOMIC DNA]</scope>
    <source>
        <strain evidence="9 10">DSM 13796</strain>
    </source>
</reference>
<feature type="transmembrane region" description="Helical" evidence="7">
    <location>
        <begin position="7"/>
        <end position="24"/>
    </location>
</feature>
<dbReference type="EMBL" id="FOXX01000008">
    <property type="protein sequence ID" value="SFQ75260.1"/>
    <property type="molecule type" value="Genomic_DNA"/>
</dbReference>
<dbReference type="PIRSF" id="PIRSF002808">
    <property type="entry name" value="Hexose_phosphate_transp"/>
    <property type="match status" value="1"/>
</dbReference>
<evidence type="ECO:0000256" key="3">
    <source>
        <dbReference type="ARBA" id="ARBA00022475"/>
    </source>
</evidence>
<evidence type="ECO:0000256" key="6">
    <source>
        <dbReference type="ARBA" id="ARBA00023136"/>
    </source>
</evidence>
<keyword evidence="6 7" id="KW-0472">Membrane</keyword>
<comment type="subcellular location">
    <subcellularLocation>
        <location evidence="1">Cell membrane</location>
        <topology evidence="1">Multi-pass membrane protein</topology>
    </subcellularLocation>
</comment>
<dbReference type="InterPro" id="IPR020846">
    <property type="entry name" value="MFS_dom"/>
</dbReference>
<accession>A0A1I6B2U8</accession>
<feature type="transmembrane region" description="Helical" evidence="7">
    <location>
        <begin position="298"/>
        <end position="317"/>
    </location>
</feature>
<feature type="transmembrane region" description="Helical" evidence="7">
    <location>
        <begin position="233"/>
        <end position="254"/>
    </location>
</feature>
<evidence type="ECO:0000256" key="5">
    <source>
        <dbReference type="ARBA" id="ARBA00022989"/>
    </source>
</evidence>
<keyword evidence="3" id="KW-1003">Cell membrane</keyword>
<evidence type="ECO:0000256" key="7">
    <source>
        <dbReference type="SAM" id="Phobius"/>
    </source>
</evidence>
<dbReference type="PANTHER" id="PTHR11662">
    <property type="entry name" value="SOLUTE CARRIER FAMILY 17"/>
    <property type="match status" value="1"/>
</dbReference>
<evidence type="ECO:0000313" key="10">
    <source>
        <dbReference type="Proteomes" id="UP000182762"/>
    </source>
</evidence>
<dbReference type="Pfam" id="PF07690">
    <property type="entry name" value="MFS_1"/>
    <property type="match status" value="1"/>
</dbReference>
<organism evidence="9 10">
    <name type="scientific">Priestia endophytica DSM 13796</name>
    <dbReference type="NCBI Taxonomy" id="1121089"/>
    <lineage>
        <taxon>Bacteria</taxon>
        <taxon>Bacillati</taxon>
        <taxon>Bacillota</taxon>
        <taxon>Bacilli</taxon>
        <taxon>Bacillales</taxon>
        <taxon>Bacillaceae</taxon>
        <taxon>Priestia</taxon>
    </lineage>
</organism>
<feature type="transmembrane region" description="Helical" evidence="7">
    <location>
        <begin position="171"/>
        <end position="191"/>
    </location>
</feature>
<dbReference type="RefSeq" id="WP_061805650.1">
    <property type="nucleotide sequence ID" value="NZ_FOXX01000008.1"/>
</dbReference>
<feature type="transmembrane region" description="Helical" evidence="7">
    <location>
        <begin position="53"/>
        <end position="71"/>
    </location>
</feature>
<feature type="transmembrane region" description="Helical" evidence="7">
    <location>
        <begin position="358"/>
        <end position="379"/>
    </location>
</feature>
<keyword evidence="10" id="KW-1185">Reference proteome</keyword>
<comment type="caution">
    <text evidence="9">The sequence shown here is derived from an EMBL/GenBank/DDBJ whole genome shotgun (WGS) entry which is preliminary data.</text>
</comment>
<feature type="domain" description="Major facilitator superfamily (MFS) profile" evidence="8">
    <location>
        <begin position="11"/>
        <end position="415"/>
    </location>
</feature>
<dbReference type="SUPFAM" id="SSF103473">
    <property type="entry name" value="MFS general substrate transporter"/>
    <property type="match status" value="1"/>
</dbReference>
<dbReference type="InterPro" id="IPR036259">
    <property type="entry name" value="MFS_trans_sf"/>
</dbReference>
<evidence type="ECO:0000259" key="8">
    <source>
        <dbReference type="PROSITE" id="PS50850"/>
    </source>
</evidence>
<gene>
    <name evidence="9" type="ORF">SAMN02745910_03202</name>
</gene>